<feature type="compositionally biased region" description="Pro residues" evidence="1">
    <location>
        <begin position="1"/>
        <end position="30"/>
    </location>
</feature>
<dbReference type="EnsemblMetazoa" id="PPA44992.1">
    <property type="protein sequence ID" value="PPA44992.1"/>
    <property type="gene ID" value="WBGene00283361"/>
</dbReference>
<accession>A0A2A6CYV5</accession>
<protein>
    <submittedName>
        <fullName evidence="2">Uncharacterized protein</fullName>
    </submittedName>
</protein>
<feature type="compositionally biased region" description="Basic and acidic residues" evidence="1">
    <location>
        <begin position="35"/>
        <end position="44"/>
    </location>
</feature>
<accession>A0A8R1V068</accession>
<evidence type="ECO:0000313" key="3">
    <source>
        <dbReference type="Proteomes" id="UP000005239"/>
    </source>
</evidence>
<proteinExistence type="predicted"/>
<evidence type="ECO:0000256" key="1">
    <source>
        <dbReference type="SAM" id="MobiDB-lite"/>
    </source>
</evidence>
<sequence>MAPKGDPPPFCPPNCPPEGPNWPPKLPGGAPPKDCGAKRMDEPPFGKGIPPPGMGNDCNGVIIDEEKGRTMPEMREARRETKKIETLKCFIPTSTSKNLSGV</sequence>
<reference evidence="3" key="1">
    <citation type="journal article" date="2008" name="Nat. Genet.">
        <title>The Pristionchus pacificus genome provides a unique perspective on nematode lifestyle and parasitism.</title>
        <authorList>
            <person name="Dieterich C."/>
            <person name="Clifton S.W."/>
            <person name="Schuster L.N."/>
            <person name="Chinwalla A."/>
            <person name="Delehaunty K."/>
            <person name="Dinkelacker I."/>
            <person name="Fulton L."/>
            <person name="Fulton R."/>
            <person name="Godfrey J."/>
            <person name="Minx P."/>
            <person name="Mitreva M."/>
            <person name="Roeseler W."/>
            <person name="Tian H."/>
            <person name="Witte H."/>
            <person name="Yang S.P."/>
            <person name="Wilson R.K."/>
            <person name="Sommer R.J."/>
        </authorList>
    </citation>
    <scope>NUCLEOTIDE SEQUENCE [LARGE SCALE GENOMIC DNA]</scope>
    <source>
        <strain evidence="3">PS312</strain>
    </source>
</reference>
<feature type="compositionally biased region" description="Basic and acidic residues" evidence="1">
    <location>
        <begin position="64"/>
        <end position="80"/>
    </location>
</feature>
<reference evidence="2" key="2">
    <citation type="submission" date="2022-06" db="UniProtKB">
        <authorList>
            <consortium name="EnsemblMetazoa"/>
        </authorList>
    </citation>
    <scope>IDENTIFICATION</scope>
    <source>
        <strain evidence="2">PS312</strain>
    </source>
</reference>
<evidence type="ECO:0000313" key="2">
    <source>
        <dbReference type="EnsemblMetazoa" id="PPA44992.1"/>
    </source>
</evidence>
<dbReference type="AlphaFoldDB" id="A0A2A6CYV5"/>
<feature type="region of interest" description="Disordered" evidence="1">
    <location>
        <begin position="1"/>
        <end position="80"/>
    </location>
</feature>
<dbReference type="Proteomes" id="UP000005239">
    <property type="component" value="Unassembled WGS sequence"/>
</dbReference>
<gene>
    <name evidence="2" type="primary">WBGene00283361</name>
</gene>
<organism evidence="2 3">
    <name type="scientific">Pristionchus pacificus</name>
    <name type="common">Parasitic nematode worm</name>
    <dbReference type="NCBI Taxonomy" id="54126"/>
    <lineage>
        <taxon>Eukaryota</taxon>
        <taxon>Metazoa</taxon>
        <taxon>Ecdysozoa</taxon>
        <taxon>Nematoda</taxon>
        <taxon>Chromadorea</taxon>
        <taxon>Rhabditida</taxon>
        <taxon>Rhabditina</taxon>
        <taxon>Diplogasteromorpha</taxon>
        <taxon>Diplogasteroidea</taxon>
        <taxon>Neodiplogasteridae</taxon>
        <taxon>Pristionchus</taxon>
    </lineage>
</organism>
<name>A0A2A6CYV5_PRIPA</name>
<keyword evidence="3" id="KW-1185">Reference proteome</keyword>